<sequence>MLQEIFMNPLPLPAHHNQLIDTARQLIEPLKDKGLRAAFLFGSVAWGDADPASDLDLMLLLDQPVGYREVTRIRLADFLKHPQPGGPLFADLDRISAEAFVQGVGAGSWVYRVVNSIILLDTDNFYAQLRDEISSAFLQPSARKERFLARQKLVEESRTLMLQSIDKDAMLAALYARQTLQDAGAALIELGGMRASPSHFIDSLEQALHNFKTNLFEPCLTAFALNASTEAIQKSRDAYDLCAEALKHWVEHTEIGNLLSVEDRAWAQHVYGQLTYEEIEHKVTSLREQKRLPALLYYLDGLLQIPIRIDIGNIFLLRTKGSSGRMSLPDFMLALRQEPALYKAWTEALRFPDNPKYILEISELATQLLNVGHAAVEAGTY</sequence>
<dbReference type="Gene3D" id="3.30.460.10">
    <property type="entry name" value="Beta Polymerase, domain 2"/>
    <property type="match status" value="1"/>
</dbReference>
<evidence type="ECO:0000259" key="1">
    <source>
        <dbReference type="Pfam" id="PF01909"/>
    </source>
</evidence>
<dbReference type="InterPro" id="IPR002934">
    <property type="entry name" value="Polymerase_NTP_transf_dom"/>
</dbReference>
<dbReference type="GO" id="GO:0016779">
    <property type="term" value="F:nucleotidyltransferase activity"/>
    <property type="evidence" value="ECO:0007669"/>
    <property type="project" value="InterPro"/>
</dbReference>
<gene>
    <name evidence="2" type="ORF">EPA93_42205</name>
</gene>
<dbReference type="KEGG" id="kbs:EPA93_42205"/>
<dbReference type="Proteomes" id="UP000290365">
    <property type="component" value="Chromosome"/>
</dbReference>
<name>A0A4P6K2Y7_KTERU</name>
<dbReference type="InterPro" id="IPR043519">
    <property type="entry name" value="NT_sf"/>
</dbReference>
<reference evidence="2 3" key="1">
    <citation type="submission" date="2019-01" db="EMBL/GenBank/DDBJ databases">
        <title>Ktedonosporobacter rubrisoli SCAWS-G2.</title>
        <authorList>
            <person name="Huang Y."/>
            <person name="Yan B."/>
        </authorList>
    </citation>
    <scope>NUCLEOTIDE SEQUENCE [LARGE SCALE GENOMIC DNA]</scope>
    <source>
        <strain evidence="2 3">SCAWS-G2</strain>
    </source>
</reference>
<dbReference type="Pfam" id="PF01909">
    <property type="entry name" value="NTP_transf_2"/>
    <property type="match status" value="1"/>
</dbReference>
<feature type="domain" description="Polymerase nucleotidyl transferase" evidence="1">
    <location>
        <begin position="24"/>
        <end position="78"/>
    </location>
</feature>
<dbReference type="OrthoDB" id="9809668at2"/>
<dbReference type="SUPFAM" id="SSF81301">
    <property type="entry name" value="Nucleotidyltransferase"/>
    <property type="match status" value="1"/>
</dbReference>
<proteinExistence type="predicted"/>
<accession>A0A4P6K2Y7</accession>
<protein>
    <recommendedName>
        <fullName evidence="1">Polymerase nucleotidyl transferase domain-containing protein</fullName>
    </recommendedName>
</protein>
<keyword evidence="3" id="KW-1185">Reference proteome</keyword>
<dbReference type="EMBL" id="CP035758">
    <property type="protein sequence ID" value="QBD82243.1"/>
    <property type="molecule type" value="Genomic_DNA"/>
</dbReference>
<evidence type="ECO:0000313" key="3">
    <source>
        <dbReference type="Proteomes" id="UP000290365"/>
    </source>
</evidence>
<dbReference type="AlphaFoldDB" id="A0A4P6K2Y7"/>
<organism evidence="2 3">
    <name type="scientific">Ktedonosporobacter rubrisoli</name>
    <dbReference type="NCBI Taxonomy" id="2509675"/>
    <lineage>
        <taxon>Bacteria</taxon>
        <taxon>Bacillati</taxon>
        <taxon>Chloroflexota</taxon>
        <taxon>Ktedonobacteria</taxon>
        <taxon>Ktedonobacterales</taxon>
        <taxon>Ktedonosporobacteraceae</taxon>
        <taxon>Ktedonosporobacter</taxon>
    </lineage>
</organism>
<evidence type="ECO:0000313" key="2">
    <source>
        <dbReference type="EMBL" id="QBD82243.1"/>
    </source>
</evidence>